<keyword evidence="2" id="KW-0805">Transcription regulation</keyword>
<dbReference type="PRINTS" id="PR00039">
    <property type="entry name" value="HTHLYSR"/>
</dbReference>
<comment type="similarity">
    <text evidence="1">Belongs to the LysR transcriptional regulatory family.</text>
</comment>
<keyword evidence="3" id="KW-0238">DNA-binding</keyword>
<dbReference type="PROSITE" id="PS50931">
    <property type="entry name" value="HTH_LYSR"/>
    <property type="match status" value="1"/>
</dbReference>
<dbReference type="Gene3D" id="3.40.190.10">
    <property type="entry name" value="Periplasmic binding protein-like II"/>
    <property type="match status" value="2"/>
</dbReference>
<evidence type="ECO:0000256" key="4">
    <source>
        <dbReference type="ARBA" id="ARBA00023163"/>
    </source>
</evidence>
<evidence type="ECO:0000256" key="2">
    <source>
        <dbReference type="ARBA" id="ARBA00023015"/>
    </source>
</evidence>
<dbReference type="InterPro" id="IPR005119">
    <property type="entry name" value="LysR_subst-bd"/>
</dbReference>
<dbReference type="InterPro" id="IPR000847">
    <property type="entry name" value="LysR_HTH_N"/>
</dbReference>
<proteinExistence type="inferred from homology"/>
<dbReference type="InterPro" id="IPR036390">
    <property type="entry name" value="WH_DNA-bd_sf"/>
</dbReference>
<dbReference type="RefSeq" id="WP_330161268.1">
    <property type="nucleotide sequence ID" value="NZ_JAUUCC010000110.1"/>
</dbReference>
<protein>
    <submittedName>
        <fullName evidence="7">LysR family transcriptional regulator</fullName>
    </submittedName>
</protein>
<keyword evidence="4" id="KW-0804">Transcription</keyword>
<dbReference type="EMBL" id="JAUUCC010000110">
    <property type="protein sequence ID" value="MEE2054418.1"/>
    <property type="molecule type" value="Genomic_DNA"/>
</dbReference>
<dbReference type="Gene3D" id="1.10.10.10">
    <property type="entry name" value="Winged helix-like DNA-binding domain superfamily/Winged helix DNA-binding domain"/>
    <property type="match status" value="1"/>
</dbReference>
<evidence type="ECO:0000256" key="5">
    <source>
        <dbReference type="SAM" id="MobiDB-lite"/>
    </source>
</evidence>
<feature type="domain" description="HTH lysR-type" evidence="6">
    <location>
        <begin position="3"/>
        <end position="60"/>
    </location>
</feature>
<dbReference type="PANTHER" id="PTHR30346:SF30">
    <property type="entry name" value="SMALL NEUTRAL PROTEASE REGULATORY PROTEIN"/>
    <property type="match status" value="1"/>
</dbReference>
<dbReference type="SUPFAM" id="SSF46785">
    <property type="entry name" value="Winged helix' DNA-binding domain"/>
    <property type="match status" value="1"/>
</dbReference>
<evidence type="ECO:0000259" key="6">
    <source>
        <dbReference type="PROSITE" id="PS50931"/>
    </source>
</evidence>
<gene>
    <name evidence="7" type="ORF">Q8A49_28355</name>
</gene>
<sequence length="341" mass="36693">MDLELRHLRTICLLADTGSVTKAAAALSTSQPALTTQLQRIEREVGGPLFHRGRSGVRPTELGEFVLVRARSVLLSMDDLLHDITARGASPSTLRVGGVGPLTIELSARLPEVFPNVPVHVRTEYSPKLVTDLVRAGRLDLGTTIDYVDRDLSTDGPLAWAMLSVEPLHVALWAEHPRAQQTLIRLGDLAESPWALTPPDGTGWPECFYLACQRAGFTPEVPYRLYDRSEIRDLIADRRAIAPCQSDFDTGEDVVIRPLEGAPIQLRHLLVWRRDSAVHQASDAVARLAREILRGAPRPAGSVSSVEAVATAAGSGAAPGDGAPRALAGPSGGRTSDRPDS</sequence>
<dbReference type="Pfam" id="PF00126">
    <property type="entry name" value="HTH_1"/>
    <property type="match status" value="1"/>
</dbReference>
<evidence type="ECO:0000256" key="3">
    <source>
        <dbReference type="ARBA" id="ARBA00023125"/>
    </source>
</evidence>
<dbReference type="InterPro" id="IPR036388">
    <property type="entry name" value="WH-like_DNA-bd_sf"/>
</dbReference>
<evidence type="ECO:0000313" key="8">
    <source>
        <dbReference type="Proteomes" id="UP001348641"/>
    </source>
</evidence>
<dbReference type="Proteomes" id="UP001348641">
    <property type="component" value="Unassembled WGS sequence"/>
</dbReference>
<comment type="caution">
    <text evidence="7">The sequence shown here is derived from an EMBL/GenBank/DDBJ whole genome shotgun (WGS) entry which is preliminary data.</text>
</comment>
<evidence type="ECO:0000313" key="7">
    <source>
        <dbReference type="EMBL" id="MEE2054418.1"/>
    </source>
</evidence>
<feature type="region of interest" description="Disordered" evidence="5">
    <location>
        <begin position="298"/>
        <end position="341"/>
    </location>
</feature>
<feature type="compositionally biased region" description="Low complexity" evidence="5">
    <location>
        <begin position="299"/>
        <end position="329"/>
    </location>
</feature>
<dbReference type="PANTHER" id="PTHR30346">
    <property type="entry name" value="TRANSCRIPTIONAL DUAL REGULATOR HCAR-RELATED"/>
    <property type="match status" value="1"/>
</dbReference>
<dbReference type="SUPFAM" id="SSF53850">
    <property type="entry name" value="Periplasmic binding protein-like II"/>
    <property type="match status" value="1"/>
</dbReference>
<dbReference type="Pfam" id="PF03466">
    <property type="entry name" value="LysR_substrate"/>
    <property type="match status" value="1"/>
</dbReference>
<name>A0ABU7KYN6_9ACTN</name>
<reference evidence="7 8" key="1">
    <citation type="submission" date="2023-07" db="EMBL/GenBank/DDBJ databases">
        <authorList>
            <person name="Girao M."/>
            <person name="Carvalho M.F."/>
        </authorList>
    </citation>
    <scope>NUCLEOTIDE SEQUENCE [LARGE SCALE GENOMIC DNA]</scope>
    <source>
        <strain evidence="7 8">66/93</strain>
    </source>
</reference>
<organism evidence="7 8">
    <name type="scientific">Nocardiopsis tropica</name>
    <dbReference type="NCBI Taxonomy" id="109330"/>
    <lineage>
        <taxon>Bacteria</taxon>
        <taxon>Bacillati</taxon>
        <taxon>Actinomycetota</taxon>
        <taxon>Actinomycetes</taxon>
        <taxon>Streptosporangiales</taxon>
        <taxon>Nocardiopsidaceae</taxon>
        <taxon>Nocardiopsis</taxon>
    </lineage>
</organism>
<accession>A0ABU7KYN6</accession>
<evidence type="ECO:0000256" key="1">
    <source>
        <dbReference type="ARBA" id="ARBA00009437"/>
    </source>
</evidence>